<gene>
    <name evidence="1" type="ORF">FIBSPDRAFT_933907</name>
</gene>
<organism evidence="1 2">
    <name type="scientific">Athelia psychrophila</name>
    <dbReference type="NCBI Taxonomy" id="1759441"/>
    <lineage>
        <taxon>Eukaryota</taxon>
        <taxon>Fungi</taxon>
        <taxon>Dikarya</taxon>
        <taxon>Basidiomycota</taxon>
        <taxon>Agaricomycotina</taxon>
        <taxon>Agaricomycetes</taxon>
        <taxon>Agaricomycetidae</taxon>
        <taxon>Atheliales</taxon>
        <taxon>Atheliaceae</taxon>
        <taxon>Athelia</taxon>
    </lineage>
</organism>
<dbReference type="Proteomes" id="UP000076532">
    <property type="component" value="Unassembled WGS sequence"/>
</dbReference>
<accession>A0A166GD08</accession>
<dbReference type="EMBL" id="KV417580">
    <property type="protein sequence ID" value="KZP17714.1"/>
    <property type="molecule type" value="Genomic_DNA"/>
</dbReference>
<sequence length="200" mass="22570">MMFRDRHDFPEYALFGEIVPYNAVHPVCTSRGWVAGALGRGGFVPRFERRGLLRAEQIRVGMHAPSRVSGKGIVEWRLKASEGWKTGWLDVLTRPLLPFTSIISTSYNRNTIAHIICLKSTYPEASRYKHVRVSLSTVAGVTFTYAISYNIIPKNVDYSIEDNINNNSPELPILVKRHAYTEITYTSTTAMSARLPLPLL</sequence>
<evidence type="ECO:0000313" key="1">
    <source>
        <dbReference type="EMBL" id="KZP17714.1"/>
    </source>
</evidence>
<proteinExistence type="predicted"/>
<evidence type="ECO:0000313" key="2">
    <source>
        <dbReference type="Proteomes" id="UP000076532"/>
    </source>
</evidence>
<dbReference type="AlphaFoldDB" id="A0A166GD08"/>
<keyword evidence="2" id="KW-1185">Reference proteome</keyword>
<name>A0A166GD08_9AGAM</name>
<protein>
    <submittedName>
        <fullName evidence="1">Uncharacterized protein</fullName>
    </submittedName>
</protein>
<reference evidence="1 2" key="1">
    <citation type="journal article" date="2016" name="Mol. Biol. Evol.">
        <title>Comparative Genomics of Early-Diverging Mushroom-Forming Fungi Provides Insights into the Origins of Lignocellulose Decay Capabilities.</title>
        <authorList>
            <person name="Nagy L.G."/>
            <person name="Riley R."/>
            <person name="Tritt A."/>
            <person name="Adam C."/>
            <person name="Daum C."/>
            <person name="Floudas D."/>
            <person name="Sun H."/>
            <person name="Yadav J.S."/>
            <person name="Pangilinan J."/>
            <person name="Larsson K.H."/>
            <person name="Matsuura K."/>
            <person name="Barry K."/>
            <person name="Labutti K."/>
            <person name="Kuo R."/>
            <person name="Ohm R.A."/>
            <person name="Bhattacharya S.S."/>
            <person name="Shirouzu T."/>
            <person name="Yoshinaga Y."/>
            <person name="Martin F.M."/>
            <person name="Grigoriev I.V."/>
            <person name="Hibbett D.S."/>
        </authorList>
    </citation>
    <scope>NUCLEOTIDE SEQUENCE [LARGE SCALE GENOMIC DNA]</scope>
    <source>
        <strain evidence="1 2">CBS 109695</strain>
    </source>
</reference>